<comment type="caution">
    <text evidence="2">The sequence shown here is derived from an EMBL/GenBank/DDBJ whole genome shotgun (WGS) entry which is preliminary data.</text>
</comment>
<evidence type="ECO:0000313" key="3">
    <source>
        <dbReference type="Proteomes" id="UP000321922"/>
    </source>
</evidence>
<keyword evidence="1" id="KW-0812">Transmembrane</keyword>
<gene>
    <name evidence="2" type="ORF">VSA01S_13150</name>
</gene>
<accession>A0A511QD36</accession>
<proteinExistence type="predicted"/>
<dbReference type="Proteomes" id="UP000321922">
    <property type="component" value="Unassembled WGS sequence"/>
</dbReference>
<evidence type="ECO:0008006" key="4">
    <source>
        <dbReference type="Google" id="ProtNLM"/>
    </source>
</evidence>
<organism evidence="2 3">
    <name type="scientific">Vibrio sagamiensis NBRC 104589</name>
    <dbReference type="NCBI Taxonomy" id="1219064"/>
    <lineage>
        <taxon>Bacteria</taxon>
        <taxon>Pseudomonadati</taxon>
        <taxon>Pseudomonadota</taxon>
        <taxon>Gammaproteobacteria</taxon>
        <taxon>Vibrionales</taxon>
        <taxon>Vibrionaceae</taxon>
        <taxon>Vibrio</taxon>
    </lineage>
</organism>
<protein>
    <recommendedName>
        <fullName evidence="4">Lipoprotein</fullName>
    </recommendedName>
</protein>
<reference evidence="2 3" key="1">
    <citation type="submission" date="2019-07" db="EMBL/GenBank/DDBJ databases">
        <title>Whole genome shotgun sequence of Vibrio sagamiensis NBRC 104589.</title>
        <authorList>
            <person name="Hosoyama A."/>
            <person name="Uohara A."/>
            <person name="Ohji S."/>
            <person name="Ichikawa N."/>
        </authorList>
    </citation>
    <scope>NUCLEOTIDE SEQUENCE [LARGE SCALE GENOMIC DNA]</scope>
    <source>
        <strain evidence="2 3">NBRC 104589</strain>
    </source>
</reference>
<evidence type="ECO:0000256" key="1">
    <source>
        <dbReference type="SAM" id="Phobius"/>
    </source>
</evidence>
<keyword evidence="1" id="KW-0472">Membrane</keyword>
<keyword evidence="3" id="KW-1185">Reference proteome</keyword>
<dbReference type="EMBL" id="BJXJ01000010">
    <property type="protein sequence ID" value="GEM75203.1"/>
    <property type="molecule type" value="Genomic_DNA"/>
</dbReference>
<evidence type="ECO:0000313" key="2">
    <source>
        <dbReference type="EMBL" id="GEM75203.1"/>
    </source>
</evidence>
<dbReference type="PROSITE" id="PS51257">
    <property type="entry name" value="PROKAR_LIPOPROTEIN"/>
    <property type="match status" value="1"/>
</dbReference>
<sequence length="198" mass="22443">MMRIRYSYTLLTTITILILVIGCCYYLSDDPEEYRIVVSEAGVKAHEPIKKSGQLPVKKPTLFRDITDVDPVSYLGQYHGVFSLNLSASNRISIGSVIRLQLPDEKLQLKVVDIYPDENRLIYEFQGESGANSLLVFFPQNGRAYVRLETKTMLFETDLDSNGVGYFYNLKEAAINGLASPYINDEIKLPLHLKANLR</sequence>
<name>A0A511QD36_9VIBR</name>
<feature type="transmembrane region" description="Helical" evidence="1">
    <location>
        <begin position="7"/>
        <end position="28"/>
    </location>
</feature>
<dbReference type="AlphaFoldDB" id="A0A511QD36"/>
<keyword evidence="1" id="KW-1133">Transmembrane helix</keyword>